<evidence type="ECO:0000256" key="5">
    <source>
        <dbReference type="ARBA" id="ARBA00022679"/>
    </source>
</evidence>
<evidence type="ECO:0000259" key="10">
    <source>
        <dbReference type="Pfam" id="PF03900"/>
    </source>
</evidence>
<evidence type="ECO:0000313" key="11">
    <source>
        <dbReference type="EMBL" id="NYE73204.1"/>
    </source>
</evidence>
<comment type="function">
    <text evidence="2">Tetrapolymerization of the monopyrrole PBG into the hydroxymethylbilane pre-uroporphyrinogen in several discrete steps.</text>
</comment>
<evidence type="ECO:0000313" key="12">
    <source>
        <dbReference type="Proteomes" id="UP000569914"/>
    </source>
</evidence>
<dbReference type="Proteomes" id="UP000569914">
    <property type="component" value="Unassembled WGS sequence"/>
</dbReference>
<keyword evidence="12" id="KW-1185">Reference proteome</keyword>
<evidence type="ECO:0000256" key="4">
    <source>
        <dbReference type="ARBA" id="ARBA00012655"/>
    </source>
</evidence>
<dbReference type="SUPFAM" id="SSF54782">
    <property type="entry name" value="Porphobilinogen deaminase (hydroxymethylbilane synthase), C-terminal domain"/>
    <property type="match status" value="1"/>
</dbReference>
<dbReference type="Gene3D" id="3.30.160.40">
    <property type="entry name" value="Porphobilinogen deaminase, C-terminal domain"/>
    <property type="match status" value="1"/>
</dbReference>
<name>A0A7Y9IBF4_9ACTN</name>
<dbReference type="RefSeq" id="WP_179754527.1">
    <property type="nucleotide sequence ID" value="NZ_JACCBU010000001.1"/>
</dbReference>
<comment type="catalytic activity">
    <reaction evidence="7">
        <text>4 porphobilinogen + H2O = hydroxymethylbilane + 4 NH4(+)</text>
        <dbReference type="Rhea" id="RHEA:13185"/>
        <dbReference type="ChEBI" id="CHEBI:15377"/>
        <dbReference type="ChEBI" id="CHEBI:28938"/>
        <dbReference type="ChEBI" id="CHEBI:57845"/>
        <dbReference type="ChEBI" id="CHEBI:58126"/>
        <dbReference type="EC" id="2.5.1.61"/>
    </reaction>
</comment>
<dbReference type="PIRSF" id="PIRSF001438">
    <property type="entry name" value="4pyrrol_synth_OHMeBilane_synth"/>
    <property type="match status" value="1"/>
</dbReference>
<dbReference type="PANTHER" id="PTHR11557:SF0">
    <property type="entry name" value="PORPHOBILINOGEN DEAMINASE"/>
    <property type="match status" value="1"/>
</dbReference>
<gene>
    <name evidence="11" type="ORF">BKA15_004533</name>
</gene>
<dbReference type="Pfam" id="PF03900">
    <property type="entry name" value="Porphobil_deamC"/>
    <property type="match status" value="1"/>
</dbReference>
<organism evidence="11 12">
    <name type="scientific">Microlunatus parietis</name>
    <dbReference type="NCBI Taxonomy" id="682979"/>
    <lineage>
        <taxon>Bacteria</taxon>
        <taxon>Bacillati</taxon>
        <taxon>Actinomycetota</taxon>
        <taxon>Actinomycetes</taxon>
        <taxon>Propionibacteriales</taxon>
        <taxon>Propionibacteriaceae</taxon>
        <taxon>Microlunatus</taxon>
    </lineage>
</organism>
<dbReference type="GO" id="GO:0004418">
    <property type="term" value="F:hydroxymethylbilane synthase activity"/>
    <property type="evidence" value="ECO:0007669"/>
    <property type="project" value="UniProtKB-UniRule"/>
</dbReference>
<reference evidence="11 12" key="1">
    <citation type="submission" date="2020-07" db="EMBL/GenBank/DDBJ databases">
        <title>Sequencing the genomes of 1000 actinobacteria strains.</title>
        <authorList>
            <person name="Klenk H.-P."/>
        </authorList>
    </citation>
    <scope>NUCLEOTIDE SEQUENCE [LARGE SCALE GENOMIC DNA]</scope>
    <source>
        <strain evidence="11 12">DSM 22083</strain>
    </source>
</reference>
<proteinExistence type="inferred from homology"/>
<comment type="caution">
    <text evidence="11">The sequence shown here is derived from an EMBL/GenBank/DDBJ whole genome shotgun (WGS) entry which is preliminary data.</text>
</comment>
<dbReference type="InterPro" id="IPR000860">
    <property type="entry name" value="HemC"/>
</dbReference>
<evidence type="ECO:0000256" key="3">
    <source>
        <dbReference type="ARBA" id="ARBA00005638"/>
    </source>
</evidence>
<evidence type="ECO:0000256" key="6">
    <source>
        <dbReference type="ARBA" id="ARBA00023244"/>
    </source>
</evidence>
<evidence type="ECO:0000256" key="2">
    <source>
        <dbReference type="ARBA" id="ARBA00002869"/>
    </source>
</evidence>
<dbReference type="Gene3D" id="3.40.190.10">
    <property type="entry name" value="Periplasmic binding protein-like II"/>
    <property type="match status" value="2"/>
</dbReference>
<comment type="cofactor">
    <cofactor evidence="1">
        <name>dipyrromethane</name>
        <dbReference type="ChEBI" id="CHEBI:60342"/>
    </cofactor>
</comment>
<evidence type="ECO:0000256" key="8">
    <source>
        <dbReference type="NCBIfam" id="TIGR00212"/>
    </source>
</evidence>
<protein>
    <recommendedName>
        <fullName evidence="4 8">Hydroxymethylbilane synthase</fullName>
        <ecNumber evidence="4 8">2.5.1.61</ecNumber>
    </recommendedName>
</protein>
<evidence type="ECO:0000256" key="1">
    <source>
        <dbReference type="ARBA" id="ARBA00001916"/>
    </source>
</evidence>
<dbReference type="PANTHER" id="PTHR11557">
    <property type="entry name" value="PORPHOBILINOGEN DEAMINASE"/>
    <property type="match status" value="1"/>
</dbReference>
<sequence>MKLRLGARTSPLSRAQADWVAARLAEHGVETEFVGITTKGDVDQRELTRIGGTGIFAAAVREALLDGTIDLAVHSLKDLPTLPEPGLRVAAVPVREDTRDVLVGLRLADLNEDGPTRVGTGAPRRAAQLIDYGRTSGQPIEAVPIRGNVGTRIELVRSGKVDAVVLAAAGLRRLGLLDPTGDQPLEVTGLPAELLAEEVMLPAPGQGALGLEVAESLAPDLAAAVAALNDPAAAVETRTERAFLARLEAGCTAPVGARAKVKSVHGKRHDLTLTAVVGGSLGSNPPRSIGDNTASIGEGSVLRVETDGSVDDSFDAPLRFATEAADRALIELRRTAQDSARQARRG</sequence>
<dbReference type="InterPro" id="IPR022417">
    <property type="entry name" value="Porphobilin_deaminase_N"/>
</dbReference>
<dbReference type="PROSITE" id="PS00533">
    <property type="entry name" value="PORPHOBILINOGEN_DEAM"/>
    <property type="match status" value="1"/>
</dbReference>
<dbReference type="Pfam" id="PF01379">
    <property type="entry name" value="Porphobil_deam"/>
    <property type="match status" value="1"/>
</dbReference>
<dbReference type="SUPFAM" id="SSF53850">
    <property type="entry name" value="Periplasmic binding protein-like II"/>
    <property type="match status" value="1"/>
</dbReference>
<dbReference type="InterPro" id="IPR022418">
    <property type="entry name" value="Porphobilinogen_deaminase_C"/>
</dbReference>
<accession>A0A7Y9IBF4</accession>
<dbReference type="InterPro" id="IPR036803">
    <property type="entry name" value="Porphobilinogen_deaminase_C_sf"/>
</dbReference>
<dbReference type="EC" id="2.5.1.61" evidence="4 8"/>
<feature type="domain" description="Porphobilinogen deaminase C-terminal" evidence="10">
    <location>
        <begin position="236"/>
        <end position="278"/>
    </location>
</feature>
<feature type="domain" description="Porphobilinogen deaminase N-terminal" evidence="9">
    <location>
        <begin position="3"/>
        <end position="215"/>
    </location>
</feature>
<comment type="similarity">
    <text evidence="3">Belongs to the HMBS family.</text>
</comment>
<evidence type="ECO:0000256" key="7">
    <source>
        <dbReference type="ARBA" id="ARBA00048169"/>
    </source>
</evidence>
<dbReference type="GO" id="GO:0006783">
    <property type="term" value="P:heme biosynthetic process"/>
    <property type="evidence" value="ECO:0007669"/>
    <property type="project" value="TreeGrafter"/>
</dbReference>
<dbReference type="EMBL" id="JACCBU010000001">
    <property type="protein sequence ID" value="NYE73204.1"/>
    <property type="molecule type" value="Genomic_DNA"/>
</dbReference>
<evidence type="ECO:0000259" key="9">
    <source>
        <dbReference type="Pfam" id="PF01379"/>
    </source>
</evidence>
<dbReference type="NCBIfam" id="TIGR00212">
    <property type="entry name" value="hemC"/>
    <property type="match status" value="1"/>
</dbReference>
<dbReference type="GO" id="GO:0005737">
    <property type="term" value="C:cytoplasm"/>
    <property type="evidence" value="ECO:0007669"/>
    <property type="project" value="UniProtKB-UniRule"/>
</dbReference>
<keyword evidence="5 11" id="KW-0808">Transferase</keyword>
<dbReference type="PRINTS" id="PR00151">
    <property type="entry name" value="PORPHBDMNASE"/>
</dbReference>
<dbReference type="AlphaFoldDB" id="A0A7Y9IBF4"/>
<dbReference type="InterPro" id="IPR022419">
    <property type="entry name" value="Porphobilin_deaminase_cofac_BS"/>
</dbReference>
<keyword evidence="6" id="KW-0627">Porphyrin biosynthesis</keyword>